<reference evidence="4" key="1">
    <citation type="submission" date="2025-08" db="UniProtKB">
        <authorList>
            <consortium name="RefSeq"/>
        </authorList>
    </citation>
    <scope>IDENTIFICATION</scope>
    <source>
        <tissue evidence="4">Young leaves</tissue>
    </source>
</reference>
<sequence length="289" mass="32735">MPEGISNGYKLQTQVSHARKRSLGNQIQYKPHILSTYEFSVGVRRYYRPPPEGYHCRLIKPTITQLLPKIHPNFQAQVHNTHAPAARPSVNSFLFSPSARSFFRFPPPIYNHSLQLPLRHHVQKVLYEQVSAQNQVKASVQRRIRQSIAEEYPGLEPVLDDLLPNKAPLIVTKCQSHLNLVVVNNVPLFFNIRDGPYMPTLSLLHQYPNVMKKLQVDRGAIKFVLAGANIMCPGLASLGGALDGAVESDTPAVNFFCNLIHRLEFFIDDTVMVRNMLLPLASLRCQQRK</sequence>
<dbReference type="KEGG" id="cmos:111437848"/>
<dbReference type="SUPFAM" id="SSF88697">
    <property type="entry name" value="PUA domain-like"/>
    <property type="match status" value="1"/>
</dbReference>
<dbReference type="InterPro" id="IPR015947">
    <property type="entry name" value="PUA-like_sf"/>
</dbReference>
<proteinExistence type="predicted"/>
<gene>
    <name evidence="4" type="primary">LOC111437848</name>
</gene>
<dbReference type="PROSITE" id="PS50890">
    <property type="entry name" value="PUA"/>
    <property type="match status" value="1"/>
</dbReference>
<keyword evidence="3" id="KW-1185">Reference proteome</keyword>
<keyword evidence="1" id="KW-0963">Cytoplasm</keyword>
<dbReference type="GeneID" id="111437848"/>
<dbReference type="PANTHER" id="PTHR22798:SF0">
    <property type="entry name" value="MALIGNANT T-CELL-AMPLIFIED SEQUENCE 1"/>
    <property type="match status" value="1"/>
</dbReference>
<feature type="domain" description="Pre-PUA" evidence="2">
    <location>
        <begin position="128"/>
        <end position="208"/>
    </location>
</feature>
<dbReference type="RefSeq" id="XP_022931690.1">
    <property type="nucleotide sequence ID" value="XM_023075922.1"/>
</dbReference>
<dbReference type="AlphaFoldDB" id="A0A6J1F069"/>
<dbReference type="CDD" id="cd11609">
    <property type="entry name" value="MCT1_N"/>
    <property type="match status" value="1"/>
</dbReference>
<accession>A0A6J1F069</accession>
<dbReference type="Pfam" id="PF17832">
    <property type="entry name" value="Pre-PUA"/>
    <property type="match status" value="1"/>
</dbReference>
<dbReference type="Proteomes" id="UP000504609">
    <property type="component" value="Unplaced"/>
</dbReference>
<dbReference type="NCBIfam" id="TIGR00451">
    <property type="entry name" value="unchar_dom_2"/>
    <property type="match status" value="1"/>
</dbReference>
<dbReference type="InterPro" id="IPR041366">
    <property type="entry name" value="Pre-PUA"/>
</dbReference>
<protein>
    <submittedName>
        <fullName evidence="4">Uncharacterized protein LOC111437848</fullName>
    </submittedName>
</protein>
<dbReference type="Gene3D" id="3.10.400.20">
    <property type="match status" value="1"/>
</dbReference>
<dbReference type="InterPro" id="IPR004521">
    <property type="entry name" value="Uncharacterised_CHP00451"/>
</dbReference>
<dbReference type="PANTHER" id="PTHR22798">
    <property type="entry name" value="MCT-1 PROTEIN"/>
    <property type="match status" value="1"/>
</dbReference>
<dbReference type="InterPro" id="IPR016437">
    <property type="entry name" value="MCT-1/Tma20"/>
</dbReference>
<evidence type="ECO:0000259" key="2">
    <source>
        <dbReference type="Pfam" id="PF17832"/>
    </source>
</evidence>
<dbReference type="GO" id="GO:0001731">
    <property type="term" value="P:formation of translation preinitiation complex"/>
    <property type="evidence" value="ECO:0007669"/>
    <property type="project" value="TreeGrafter"/>
</dbReference>
<evidence type="ECO:0000313" key="3">
    <source>
        <dbReference type="Proteomes" id="UP000504609"/>
    </source>
</evidence>
<organism evidence="3 4">
    <name type="scientific">Cucurbita moschata</name>
    <name type="common">Winter crookneck squash</name>
    <name type="synonym">Cucurbita pepo var. moschata</name>
    <dbReference type="NCBI Taxonomy" id="3662"/>
    <lineage>
        <taxon>Eukaryota</taxon>
        <taxon>Viridiplantae</taxon>
        <taxon>Streptophyta</taxon>
        <taxon>Embryophyta</taxon>
        <taxon>Tracheophyta</taxon>
        <taxon>Spermatophyta</taxon>
        <taxon>Magnoliopsida</taxon>
        <taxon>eudicotyledons</taxon>
        <taxon>Gunneridae</taxon>
        <taxon>Pentapetalae</taxon>
        <taxon>rosids</taxon>
        <taxon>fabids</taxon>
        <taxon>Cucurbitales</taxon>
        <taxon>Cucurbitaceae</taxon>
        <taxon>Cucurbiteae</taxon>
        <taxon>Cucurbita</taxon>
    </lineage>
</organism>
<dbReference type="GO" id="GO:0003723">
    <property type="term" value="F:RNA binding"/>
    <property type="evidence" value="ECO:0007669"/>
    <property type="project" value="InterPro"/>
</dbReference>
<evidence type="ECO:0000256" key="1">
    <source>
        <dbReference type="ARBA" id="ARBA00022490"/>
    </source>
</evidence>
<evidence type="ECO:0000313" key="4">
    <source>
        <dbReference type="RefSeq" id="XP_022931690.1"/>
    </source>
</evidence>
<name>A0A6J1F069_CUCMO</name>